<sequence>MVVIGWESNTASPGLSTIELLPDSCPLSEASSSSSSSLVTTNVEEPKPICTVSD</sequence>
<gene>
    <name evidence="2" type="ORF">TPAB3V08_LOCUS16345</name>
</gene>
<dbReference type="EMBL" id="CAJPIN010136178">
    <property type="protein sequence ID" value="CAG2069403.1"/>
    <property type="molecule type" value="Genomic_DNA"/>
</dbReference>
<protein>
    <submittedName>
        <fullName evidence="2">Uncharacterized protein</fullName>
    </submittedName>
</protein>
<comment type="caution">
    <text evidence="2">The sequence shown here is derived from an EMBL/GenBank/DDBJ whole genome shotgun (WGS) entry which is preliminary data.</text>
</comment>
<accession>A0ABN7PNY7</accession>
<name>A0ABN7PNY7_TIMPD</name>
<evidence type="ECO:0000313" key="3">
    <source>
        <dbReference type="Proteomes" id="UP001153148"/>
    </source>
</evidence>
<keyword evidence="3" id="KW-1185">Reference proteome</keyword>
<organism evidence="2 3">
    <name type="scientific">Timema podura</name>
    <name type="common">Walking stick</name>
    <dbReference type="NCBI Taxonomy" id="61482"/>
    <lineage>
        <taxon>Eukaryota</taxon>
        <taxon>Metazoa</taxon>
        <taxon>Ecdysozoa</taxon>
        <taxon>Arthropoda</taxon>
        <taxon>Hexapoda</taxon>
        <taxon>Insecta</taxon>
        <taxon>Pterygota</taxon>
        <taxon>Neoptera</taxon>
        <taxon>Polyneoptera</taxon>
        <taxon>Phasmatodea</taxon>
        <taxon>Timematodea</taxon>
        <taxon>Timematoidea</taxon>
        <taxon>Timematidae</taxon>
        <taxon>Timema</taxon>
    </lineage>
</organism>
<reference evidence="2" key="1">
    <citation type="submission" date="2021-03" db="EMBL/GenBank/DDBJ databases">
        <authorList>
            <person name="Tran Van P."/>
        </authorList>
    </citation>
    <scope>NUCLEOTIDE SEQUENCE</scope>
</reference>
<feature type="region of interest" description="Disordered" evidence="1">
    <location>
        <begin position="29"/>
        <end position="54"/>
    </location>
</feature>
<proteinExistence type="predicted"/>
<evidence type="ECO:0000313" key="2">
    <source>
        <dbReference type="EMBL" id="CAG2069403.1"/>
    </source>
</evidence>
<dbReference type="Proteomes" id="UP001153148">
    <property type="component" value="Unassembled WGS sequence"/>
</dbReference>
<feature type="non-terminal residue" evidence="2">
    <location>
        <position position="54"/>
    </location>
</feature>
<evidence type="ECO:0000256" key="1">
    <source>
        <dbReference type="SAM" id="MobiDB-lite"/>
    </source>
</evidence>